<dbReference type="PANTHER" id="PTHR42784">
    <property type="entry name" value="PYRANOSE 2-OXIDASE"/>
    <property type="match status" value="1"/>
</dbReference>
<dbReference type="Pfam" id="PF13450">
    <property type="entry name" value="NAD_binding_8"/>
    <property type="match status" value="1"/>
</dbReference>
<evidence type="ECO:0000256" key="6">
    <source>
        <dbReference type="SAM" id="MobiDB-lite"/>
    </source>
</evidence>
<evidence type="ECO:0000259" key="8">
    <source>
        <dbReference type="Pfam" id="PF05199"/>
    </source>
</evidence>
<evidence type="ECO:0000259" key="7">
    <source>
        <dbReference type="Pfam" id="PF00732"/>
    </source>
</evidence>
<accession>A0A1W1BIQ6</accession>
<dbReference type="Gene3D" id="3.50.50.60">
    <property type="entry name" value="FAD/NAD(P)-binding domain"/>
    <property type="match status" value="2"/>
</dbReference>
<evidence type="ECO:0000256" key="3">
    <source>
        <dbReference type="ARBA" id="ARBA00022630"/>
    </source>
</evidence>
<comment type="similarity">
    <text evidence="2">Belongs to the GMC oxidoreductase family.</text>
</comment>
<evidence type="ECO:0000256" key="1">
    <source>
        <dbReference type="ARBA" id="ARBA00001974"/>
    </source>
</evidence>
<name>A0A1W1BIQ6_9ZZZZ</name>
<feature type="region of interest" description="Disordered" evidence="6">
    <location>
        <begin position="172"/>
        <end position="192"/>
    </location>
</feature>
<dbReference type="InterPro" id="IPR007867">
    <property type="entry name" value="GMC_OxRtase_C"/>
</dbReference>
<dbReference type="InterPro" id="IPR000172">
    <property type="entry name" value="GMC_OxRdtase_N"/>
</dbReference>
<comment type="cofactor">
    <cofactor evidence="1">
        <name>FAD</name>
        <dbReference type="ChEBI" id="CHEBI:57692"/>
    </cofactor>
</comment>
<evidence type="ECO:0000256" key="4">
    <source>
        <dbReference type="ARBA" id="ARBA00022827"/>
    </source>
</evidence>
<dbReference type="SUPFAM" id="SSF51905">
    <property type="entry name" value="FAD/NAD(P)-binding domain"/>
    <property type="match status" value="1"/>
</dbReference>
<feature type="domain" description="Glucose-methanol-choline oxidoreductase N-terminal" evidence="7">
    <location>
        <begin position="101"/>
        <end position="338"/>
    </location>
</feature>
<proteinExistence type="inferred from homology"/>
<sequence>MEGITCLWRTAKTQDKVYSIMKYDVLIVGSGASGGAVAYTLCKAGYKVAVLEKGRLIQREEFSKDELAYCRRDIVTPNLFEEYHTIEEKVEGKWVATPTYESGWSFWNGNIVGGSSNFMSGMLHRMHPDDFRLKSKYGEIRGANVVDWPISYEELEPYYTLAEELVGISGKAEAHPHEPPRSTSDFPQPPTKENDVVKLIDKSCRHLNIVPLVTPRAVLSQDKGHRNACYYSNFCGSYGCSSGAKSSSREALLKPALATGNLTLMSNTYVKKLHADKKEAVEYALVVDAITGKEKKIFAKMFVVAAQAHESARLLLNSANRYHPDGLANSSGELGKNLVFSAGGSGQGELHQDSLKEIKFEALMQTGFFVNRSILDWYFVDHWWDGKFKGGLVEFMFEHQNIISRARKDNEEEGHMVWGKALGEKLVKRFTRSKSIRFEIFNDWLPNDNCFVALDPTHKDKYGMPVGKLRLEGHPHDLKVGSYIAKKCEKVLEEMGAKNIYSSVSSAPPQNLVAGGCRFGNDPKTSVLNKYCQAHDVPNLFVADAAFMPTGGSVPYTWTIYANALRVGDYMVQQLKRKNT</sequence>
<dbReference type="GO" id="GO:0050660">
    <property type="term" value="F:flavin adenine dinucleotide binding"/>
    <property type="evidence" value="ECO:0007669"/>
    <property type="project" value="InterPro"/>
</dbReference>
<keyword evidence="5" id="KW-0560">Oxidoreductase</keyword>
<feature type="domain" description="Glucose-methanol-choline oxidoreductase C-terminal" evidence="8">
    <location>
        <begin position="446"/>
        <end position="564"/>
    </location>
</feature>
<dbReference type="InterPro" id="IPR036188">
    <property type="entry name" value="FAD/NAD-bd_sf"/>
</dbReference>
<keyword evidence="3" id="KW-0285">Flavoprotein</keyword>
<dbReference type="PANTHER" id="PTHR42784:SF1">
    <property type="entry name" value="PYRANOSE 2-OXIDASE"/>
    <property type="match status" value="1"/>
</dbReference>
<keyword evidence="4" id="KW-0274">FAD</keyword>
<dbReference type="Pfam" id="PF00732">
    <property type="entry name" value="GMC_oxred_N"/>
    <property type="match status" value="1"/>
</dbReference>
<dbReference type="InterPro" id="IPR051473">
    <property type="entry name" value="P2Ox-like"/>
</dbReference>
<organism evidence="9">
    <name type="scientific">hydrothermal vent metagenome</name>
    <dbReference type="NCBI Taxonomy" id="652676"/>
    <lineage>
        <taxon>unclassified sequences</taxon>
        <taxon>metagenomes</taxon>
        <taxon>ecological metagenomes</taxon>
    </lineage>
</organism>
<dbReference type="EMBL" id="FPHC01000029">
    <property type="protein sequence ID" value="SFV53393.1"/>
    <property type="molecule type" value="Genomic_DNA"/>
</dbReference>
<evidence type="ECO:0000256" key="5">
    <source>
        <dbReference type="ARBA" id="ARBA00023002"/>
    </source>
</evidence>
<evidence type="ECO:0000313" key="9">
    <source>
        <dbReference type="EMBL" id="SFV53393.1"/>
    </source>
</evidence>
<protein>
    <submittedName>
        <fullName evidence="9">Glucose-methanol-choline (GMC) oxidoreductase:NAD binding site</fullName>
    </submittedName>
</protein>
<dbReference type="GO" id="GO:0016614">
    <property type="term" value="F:oxidoreductase activity, acting on CH-OH group of donors"/>
    <property type="evidence" value="ECO:0007669"/>
    <property type="project" value="InterPro"/>
</dbReference>
<dbReference type="SUPFAM" id="SSF54373">
    <property type="entry name" value="FAD-linked reductases, C-terminal domain"/>
    <property type="match status" value="1"/>
</dbReference>
<reference evidence="9" key="1">
    <citation type="submission" date="2016-10" db="EMBL/GenBank/DDBJ databases">
        <authorList>
            <person name="de Groot N.N."/>
        </authorList>
    </citation>
    <scope>NUCLEOTIDE SEQUENCE</scope>
</reference>
<dbReference type="AlphaFoldDB" id="A0A1W1BIQ6"/>
<gene>
    <name evidence="9" type="ORF">MNB_SV-6-843</name>
</gene>
<dbReference type="Pfam" id="PF05199">
    <property type="entry name" value="GMC_oxred_C"/>
    <property type="match status" value="1"/>
</dbReference>
<evidence type="ECO:0000256" key="2">
    <source>
        <dbReference type="ARBA" id="ARBA00010790"/>
    </source>
</evidence>